<keyword evidence="5" id="KW-0648">Protein biosynthesis</keyword>
<dbReference type="InterPro" id="IPR004524">
    <property type="entry name" value="Asp-tRNA-ligase_1"/>
</dbReference>
<dbReference type="OMA" id="DWPLLEW"/>
<dbReference type="HOGENOM" id="CLU_014330_4_0_1"/>
<dbReference type="STRING" id="1109443.G4TC65"/>
<dbReference type="InterPro" id="IPR004364">
    <property type="entry name" value="Aa-tRNA-synt_II"/>
</dbReference>
<comment type="caution">
    <text evidence="8">The sequence shown here is derived from an EMBL/GenBank/DDBJ whole genome shotgun (WGS) entry which is preliminary data.</text>
</comment>
<keyword evidence="6" id="KW-0030">Aminoacyl-tRNA synthetase</keyword>
<dbReference type="PANTHER" id="PTHR22594">
    <property type="entry name" value="ASPARTYL/LYSYL-TRNA SYNTHETASE"/>
    <property type="match status" value="1"/>
</dbReference>
<evidence type="ECO:0000256" key="3">
    <source>
        <dbReference type="ARBA" id="ARBA00022741"/>
    </source>
</evidence>
<comment type="similarity">
    <text evidence="1">Belongs to the class-II aminoacyl-tRNA synthetase family. Type 1 subfamily.</text>
</comment>
<dbReference type="HAMAP" id="MF_00044">
    <property type="entry name" value="Asp_tRNA_synth_type1"/>
    <property type="match status" value="1"/>
</dbReference>
<keyword evidence="3" id="KW-0547">Nucleotide-binding</keyword>
<dbReference type="InterPro" id="IPR002312">
    <property type="entry name" value="Asp/Asn-tRNA-synth_IIb"/>
</dbReference>
<dbReference type="PROSITE" id="PS50862">
    <property type="entry name" value="AA_TRNA_LIGASE_II"/>
    <property type="match status" value="1"/>
</dbReference>
<keyword evidence="4" id="KW-0067">ATP-binding</keyword>
<name>G4TC65_SERID</name>
<evidence type="ECO:0000256" key="2">
    <source>
        <dbReference type="ARBA" id="ARBA00022598"/>
    </source>
</evidence>
<evidence type="ECO:0000256" key="1">
    <source>
        <dbReference type="ARBA" id="ARBA00006303"/>
    </source>
</evidence>
<dbReference type="PANTHER" id="PTHR22594:SF5">
    <property type="entry name" value="ASPARTATE--TRNA LIGASE, MITOCHONDRIAL"/>
    <property type="match status" value="1"/>
</dbReference>
<keyword evidence="2 8" id="KW-0436">Ligase</keyword>
<dbReference type="Gene3D" id="3.30.1360.30">
    <property type="entry name" value="GAD-like domain"/>
    <property type="match status" value="1"/>
</dbReference>
<dbReference type="EMBL" id="CAFZ01000042">
    <property type="protein sequence ID" value="CCA68896.1"/>
    <property type="molecule type" value="Genomic_DNA"/>
</dbReference>
<dbReference type="Proteomes" id="UP000007148">
    <property type="component" value="Unassembled WGS sequence"/>
</dbReference>
<dbReference type="GO" id="GO:0005524">
    <property type="term" value="F:ATP binding"/>
    <property type="evidence" value="ECO:0007669"/>
    <property type="project" value="UniProtKB-KW"/>
</dbReference>
<evidence type="ECO:0000259" key="7">
    <source>
        <dbReference type="PROSITE" id="PS50862"/>
    </source>
</evidence>
<dbReference type="InterPro" id="IPR004115">
    <property type="entry name" value="GAD-like_sf"/>
</dbReference>
<dbReference type="GO" id="GO:0006422">
    <property type="term" value="P:aspartyl-tRNA aminoacylation"/>
    <property type="evidence" value="ECO:0007669"/>
    <property type="project" value="TreeGrafter"/>
</dbReference>
<evidence type="ECO:0000313" key="9">
    <source>
        <dbReference type="Proteomes" id="UP000007148"/>
    </source>
</evidence>
<dbReference type="FunCoup" id="G4TC65">
    <property type="interactions" value="388"/>
</dbReference>
<dbReference type="InterPro" id="IPR004365">
    <property type="entry name" value="NA-bd_OB_tRNA"/>
</dbReference>
<dbReference type="InterPro" id="IPR045864">
    <property type="entry name" value="aa-tRNA-synth_II/BPL/LPL"/>
</dbReference>
<evidence type="ECO:0000256" key="6">
    <source>
        <dbReference type="ARBA" id="ARBA00023146"/>
    </source>
</evidence>
<protein>
    <submittedName>
        <fullName evidence="8">Related to aspartate--tRNA ligase, mitochondrial</fullName>
    </submittedName>
</protein>
<gene>
    <name evidence="8" type="ORF">PIIN_02756</name>
</gene>
<dbReference type="CDD" id="cd04317">
    <property type="entry name" value="EcAspRS_like_N"/>
    <property type="match status" value="1"/>
</dbReference>
<accession>G4TC65</accession>
<dbReference type="SUPFAM" id="SSF50249">
    <property type="entry name" value="Nucleic acid-binding proteins"/>
    <property type="match status" value="1"/>
</dbReference>
<sequence length="677" mass="75864">MLRLRHVTILSKLLQRQSSTLTTHLGSYRPRTHTCGQLDESLINQKVDLCGWIVVKRNVAKGLTFFVLQDVHGQVQLVSRQEQSQNSDADQQISNEESHAAGAILRELPLQSVVQVTGTIAGRRPSPGKIDKNGSIEVVVERVQVLNPASEKLPFQPNDEKYLPREEIRLSHRCLDLRRARLAQNLRARSDIAHKIRNFLHARDFIEVETPMLLKSTPEGAREFLVPMRVSNRPERIDSGDNVEGILSEGPTFYALSQSPQQPKQILMCSGVTEKYYQFARCFRDEDGRADRQPEFTQLDLEMAWISWDAGTNKSSSPPSFPFSEWRIGGWEIKETLEGIMRSALGQALEFPILRYEQAMRYYGSDKPDLRWDKRITDLTDLLEPQARETLQSRGLALDGILIPNSELGGKHKVVKKFNAPKVKVATISAENPRFIQISLPDLGKQLEFQSLVPGMEDGGVALLSLRPNAPFEGGWTALGRVRAALVKEFATEKDLQSKRFLWVTEFPLLTRADEDKEFLAHGRWASSHHPFTAPMVEDIPLLLKGGIDLAKVRGQHYDLVLNGTEIAGGSVRIHDHRLQEYIFEKVLQLDEKERAGFSQLLQALKSGAPPHGGAAIGFDRFVSILCNEPSIRDVIAFPKTAGGVDLFFKSPTPIPTSTLDLYGLQPMGPSSPDTQP</sequence>
<dbReference type="GO" id="GO:0004815">
    <property type="term" value="F:aspartate-tRNA ligase activity"/>
    <property type="evidence" value="ECO:0007669"/>
    <property type="project" value="TreeGrafter"/>
</dbReference>
<dbReference type="SUPFAM" id="SSF55681">
    <property type="entry name" value="Class II aaRS and biotin synthetases"/>
    <property type="match status" value="1"/>
</dbReference>
<dbReference type="NCBIfam" id="NF001750">
    <property type="entry name" value="PRK00476.1"/>
    <property type="match status" value="1"/>
</dbReference>
<dbReference type="AlphaFoldDB" id="G4TC65"/>
<keyword evidence="9" id="KW-1185">Reference proteome</keyword>
<dbReference type="InterPro" id="IPR012340">
    <property type="entry name" value="NA-bd_OB-fold"/>
</dbReference>
<organism evidence="8 9">
    <name type="scientific">Serendipita indica (strain DSM 11827)</name>
    <name type="common">Root endophyte fungus</name>
    <name type="synonym">Piriformospora indica</name>
    <dbReference type="NCBI Taxonomy" id="1109443"/>
    <lineage>
        <taxon>Eukaryota</taxon>
        <taxon>Fungi</taxon>
        <taxon>Dikarya</taxon>
        <taxon>Basidiomycota</taxon>
        <taxon>Agaricomycotina</taxon>
        <taxon>Agaricomycetes</taxon>
        <taxon>Sebacinales</taxon>
        <taxon>Serendipitaceae</taxon>
        <taxon>Serendipita</taxon>
    </lineage>
</organism>
<dbReference type="Pfam" id="PF00152">
    <property type="entry name" value="tRNA-synt_2"/>
    <property type="match status" value="1"/>
</dbReference>
<dbReference type="GO" id="GO:0003676">
    <property type="term" value="F:nucleic acid binding"/>
    <property type="evidence" value="ECO:0007669"/>
    <property type="project" value="InterPro"/>
</dbReference>
<evidence type="ECO:0000256" key="5">
    <source>
        <dbReference type="ARBA" id="ARBA00022917"/>
    </source>
</evidence>
<dbReference type="PRINTS" id="PR01042">
    <property type="entry name" value="TRNASYNTHASP"/>
</dbReference>
<proteinExistence type="inferred from homology"/>
<dbReference type="InterPro" id="IPR047089">
    <property type="entry name" value="Asp-tRNA-ligase_1_N"/>
</dbReference>
<dbReference type="OrthoDB" id="439710at2759"/>
<dbReference type="GO" id="GO:0005739">
    <property type="term" value="C:mitochondrion"/>
    <property type="evidence" value="ECO:0007669"/>
    <property type="project" value="TreeGrafter"/>
</dbReference>
<dbReference type="Gene3D" id="3.30.930.10">
    <property type="entry name" value="Bira Bifunctional Protein, Domain 2"/>
    <property type="match status" value="1"/>
</dbReference>
<evidence type="ECO:0000256" key="4">
    <source>
        <dbReference type="ARBA" id="ARBA00022840"/>
    </source>
</evidence>
<dbReference type="Gene3D" id="2.40.50.140">
    <property type="entry name" value="Nucleic acid-binding proteins"/>
    <property type="match status" value="1"/>
</dbReference>
<dbReference type="Pfam" id="PF01336">
    <property type="entry name" value="tRNA_anti-codon"/>
    <property type="match status" value="1"/>
</dbReference>
<evidence type="ECO:0000313" key="8">
    <source>
        <dbReference type="EMBL" id="CCA68896.1"/>
    </source>
</evidence>
<dbReference type="InParanoid" id="G4TC65"/>
<feature type="domain" description="Aminoacyl-transfer RNA synthetases class-II family profile" evidence="7">
    <location>
        <begin position="186"/>
        <end position="639"/>
    </location>
</feature>
<reference evidence="8 9" key="1">
    <citation type="journal article" date="2011" name="PLoS Pathog.">
        <title>Endophytic Life Strategies Decoded by Genome and Transcriptome Analyses of the Mutualistic Root Symbiont Piriformospora indica.</title>
        <authorList>
            <person name="Zuccaro A."/>
            <person name="Lahrmann U."/>
            <person name="Guldener U."/>
            <person name="Langen G."/>
            <person name="Pfiffi S."/>
            <person name="Biedenkopf D."/>
            <person name="Wong P."/>
            <person name="Samans B."/>
            <person name="Grimm C."/>
            <person name="Basiewicz M."/>
            <person name="Murat C."/>
            <person name="Martin F."/>
            <person name="Kogel K.H."/>
        </authorList>
    </citation>
    <scope>NUCLEOTIDE SEQUENCE [LARGE SCALE GENOMIC DNA]</scope>
    <source>
        <strain evidence="8 9">DSM 11827</strain>
    </source>
</reference>
<dbReference type="eggNOG" id="KOG2411">
    <property type="taxonomic scope" value="Eukaryota"/>
</dbReference>
<dbReference type="InterPro" id="IPR006195">
    <property type="entry name" value="aa-tRNA-synth_II"/>
</dbReference>